<gene>
    <name evidence="2" type="ORF">PVVCY_1103890</name>
</gene>
<protein>
    <recommendedName>
        <fullName evidence="4">Glideosome-associated connector</fullName>
    </recommendedName>
</protein>
<sequence length="2612" mass="291617">MPRIQGKNHKSELRIGCDPGVSTAVSSIVQHQNFKRMLMFGLRSLSDFCNPTSKAYKENAYDALNRGAIPSINKAVTNYKDDDDILYCSSRVLFAMSDYCCSEKDNDALNKLLNDGGINAITEIIKTIPKDQDTIKNCMLFIQNMKGISIPTDGELSIALLNVLTSDTYNAKLGSAIVSALCVVSKSPSGSKALSDENAHHKLIDHCLSIQNINDETAEIIEGSFDVIKNLSSNGYVVPTIIEKSVVILDKFKSFPRVVSKGSDTMKLAVGPEQLTNCLNVLKKEKQGSKEHDSALELLSSLSYISSITDKIVQSGGIPVLIELINSGLQQYESNPEKIGRLVSGASRMLGRISNNPSHAGVVYDYGGIATLCTALSYFPNDVDCVSAISIALIPFVSRSNYANEINNYLLFASLLPILYASVESIDLAKSSMSCIAAASMINEFHEQMVNNQVIEILSTCIQYHLTDIDYLSNVFSVYFRLSDYIKKIEPINQYGGIIGIANGLSAVSIDSSISEIGLKLLNKMLTASDALTYLRNPQIVDSVLTVMLENENKEVIIQEGTKIMENLATESDCQRHISNLESIINLAQSNPDCAYKTLAAISGLSRIQSLKLMLESKGADSSIYNGMKTWIESPKFNEQTKLIKAALKTIKILKLNVLNKVHEVIASIVELMCIAQVKRLAEGEGPDDNILITSAECINYLTEVNKISTVEIVESSLESIFKMMKKYSESRLTQTNLLSAINNILLSSNMICAEVLVNKGYVKQIVTYIHKVPMYVDVQIIGFSVLANMLKINSDSLDAIKKANTLVPLQNALRTHVKNMKLKTTCAPLLAVLMPLDTLTREIEELIKLCNKCIQGNNLSQLHANLAALNELLLTAESSKISARCNIGPTLNNIVEWLKNNPDVYKNDNAKDYSISGRSLFDATISELAHMCTNISQSRIGLVHLTKNNMASSLVQLYNLLKIPGDEYTEEAVANILESLSLLLKHDIVNVDVAIELGLIEKLCYGINHFSESDAVIKSTFSCLACMCTNDKRIKQLITHPEYDKLISVIVNLIGNSEKNKDSRMNAIKALYELLKTEKDEITIDISKKTPIVDNLFKIMGEYQMDLPIIQNSSKCLATIADHVTIEEKMKIDKYSAMKILIESLGKNKNDESTAKEIMSVLVKLCSSHDKPQFKELGAIDTISDVTMIHGKNEEISKLGGTLFSYMGADEQVKKLMKLILGVKDSDPDAVQKIDNLTGKLELFLRAPLENPADALQYTEATLQQLNTYLASNLENVSLQTNIALVNKRLVDRVKYEFEDQLGAWAVASAGILNQYTDMITNKVGLKHDKIVAPIYSVLAGCYINPYTKQLIADNLSPVLVNTYELLEDNKNKPSVVQSVFELLEQIASDEEGSKLLHKKWNGSKGNIVDQTLSIMNINKSNDAVFIAGTRLMGALADTANTSEYISDMNIPRIVESCELLVNVGSSKDRALEFIKLTDKMVLANLLDEKIASDALKKISTLISEEHLSNYPEQDRTNIIKAYANLLKDAASTGLFAHVRQANKLEAINNLEKLMEYEQNDEVKVAILEAITEISACDAFTASKLLVSLLPSVLKNDHQDILNNKKISDSFLQMLERILQTEGIGRQISTNNELYKVLSELEETVEKKKGELGDEYVNNTKLRIANIRNAIEDDKPKEKTCKDVFDIFTEYKNKEMSISVLDEPSIDDDMNFLLGKLRIYNKDNISHTTERGIDNSYGYMAIELLCESSDNIQELIKKEFHTSAFHSLVKQPEEHTKHYVCRSLCAFTKDPIGLKRLITDVKDYANIISKSVGDLTANNTLGKEDKEEFLINRVLLIDRTAHNRNVYDHTNAVRHLIEIWNQYDQGYYSVSLLRHVFRAMRKVVSDSHVQTLLDANILVRLINIINSLETDKILYPDVLFLIGSLAIVKEIKTQIGELKGIHACVSLLLRYINVEGMEPTITNCCLALANMCIDHKENSSIFSSLKGPDINVRILKEYRSNFDVVNGASVLLCNILFRNEEMKKTYGGNGAPGELVECLRNYDGSDNKNAVRCIESIFKAISNLSLYTANIKQFLDTQIEVSYQSWLNKLNESFPDAELETGLRTLSNLVMENEEINMRKFGVTLIPVLNVLKQNRENTKVIFFLLDILCSLCRLSDNAKLFADNYGIETTINAIQLYDYDISLLTLAIHLLSNQCKIESSLPLLIKADAFSILISCIEAETEDFEVTELVVSSLRCTRRLIQSEELAYEFCNCGGIPTIANLITKSVKKSIVILEALRILLCVLYYTKNVEGVVNEYSEEDEELFNARLGGWYNISMDKEMIDAILQSVLTCSNDENHQKQLRLQKVALGLLAYFAYHRLGIISMTASGFDTLAKNNLNNFGGDPIIMQLLSICIDNIAINSAEIYDMTITRDIVKSFKTSLSKMQNKKEIKQIVQSVEKTLEAMSSDGDPLDTFKDTLLTFDFSLSEFDKDPYVNGVHDLPQNIKETLRTGGQYKIYHKSEKRTLFKWKASQDLGTLEWTIGENADRIFKISVVRIKNISKGLVHPLLKAANKYEPRKVNSKVVLCVYGPPTEDFPEGLELPIKTKSNKERDAFADLLILWRDAASYNY</sequence>
<keyword evidence="1" id="KW-0677">Repeat</keyword>
<dbReference type="OrthoDB" id="7537227at2759"/>
<evidence type="ECO:0000313" key="2">
    <source>
        <dbReference type="EMBL" id="VEV57503.1"/>
    </source>
</evidence>
<dbReference type="SMART" id="SM00185">
    <property type="entry name" value="ARM"/>
    <property type="match status" value="6"/>
</dbReference>
<reference evidence="2 3" key="1">
    <citation type="submission" date="2019-01" db="EMBL/GenBank/DDBJ databases">
        <authorList>
            <person name="Ramaprasad A."/>
        </authorList>
    </citation>
    <scope>NUCLEOTIDE SEQUENCE [LARGE SCALE GENOMIC DNA]</scope>
</reference>
<dbReference type="Proteomes" id="UP000290582">
    <property type="component" value="Chromosome PVVCY_11"/>
</dbReference>
<dbReference type="EMBL" id="LR215067">
    <property type="protein sequence ID" value="VEV57503.1"/>
    <property type="molecule type" value="Genomic_DNA"/>
</dbReference>
<dbReference type="InterPro" id="IPR000225">
    <property type="entry name" value="Armadillo"/>
</dbReference>
<dbReference type="PANTHER" id="PTHR22895:SF0">
    <property type="entry name" value="ARMADILLO REPEAT-CONTAINING PROTEIN 6"/>
    <property type="match status" value="1"/>
</dbReference>
<dbReference type="VEuPathDB" id="PlasmoDB:PVVCY_1103890"/>
<evidence type="ECO:0000313" key="3">
    <source>
        <dbReference type="Proteomes" id="UP000290582"/>
    </source>
</evidence>
<proteinExistence type="predicted"/>
<dbReference type="PANTHER" id="PTHR22895">
    <property type="entry name" value="ARMADILLO REPEAT-CONTAINING PROTEIN 6"/>
    <property type="match status" value="1"/>
</dbReference>
<accession>A0A449BVS0</accession>
<organism evidence="2 3">
    <name type="scientific">Plasmodium vinckei vinckei</name>
    <dbReference type="NCBI Taxonomy" id="54757"/>
    <lineage>
        <taxon>Eukaryota</taxon>
        <taxon>Sar</taxon>
        <taxon>Alveolata</taxon>
        <taxon>Apicomplexa</taxon>
        <taxon>Aconoidasida</taxon>
        <taxon>Haemosporida</taxon>
        <taxon>Plasmodiidae</taxon>
        <taxon>Plasmodium</taxon>
        <taxon>Plasmodium (Vinckeia)</taxon>
    </lineage>
</organism>
<dbReference type="Gene3D" id="1.25.10.10">
    <property type="entry name" value="Leucine-rich Repeat Variant"/>
    <property type="match status" value="6"/>
</dbReference>
<dbReference type="GeneID" id="19960536"/>
<dbReference type="InterPro" id="IPR011989">
    <property type="entry name" value="ARM-like"/>
</dbReference>
<evidence type="ECO:0008006" key="4">
    <source>
        <dbReference type="Google" id="ProtNLM"/>
    </source>
</evidence>
<dbReference type="SUPFAM" id="SSF48371">
    <property type="entry name" value="ARM repeat"/>
    <property type="match status" value="5"/>
</dbReference>
<name>A0A449BVS0_PLAVN</name>
<dbReference type="InterPro" id="IPR016024">
    <property type="entry name" value="ARM-type_fold"/>
</dbReference>
<dbReference type="RefSeq" id="XP_037490647.1">
    <property type="nucleotide sequence ID" value="XM_037634559.1"/>
</dbReference>
<evidence type="ECO:0000256" key="1">
    <source>
        <dbReference type="ARBA" id="ARBA00022737"/>
    </source>
</evidence>
<dbReference type="KEGG" id="pvv:PVVCY_1103890"/>